<dbReference type="EMBL" id="JAHRIN010068880">
    <property type="protein sequence ID" value="MEQ2215793.1"/>
    <property type="molecule type" value="Genomic_DNA"/>
</dbReference>
<evidence type="ECO:0000313" key="1">
    <source>
        <dbReference type="EMBL" id="MEQ2215793.1"/>
    </source>
</evidence>
<dbReference type="Proteomes" id="UP001434883">
    <property type="component" value="Unassembled WGS sequence"/>
</dbReference>
<accession>A0ABV0S5P6</accession>
<name>A0ABV0S5P6_9TELE</name>
<reference evidence="1 2" key="1">
    <citation type="submission" date="2021-06" db="EMBL/GenBank/DDBJ databases">
        <authorList>
            <person name="Palmer J.M."/>
        </authorList>
    </citation>
    <scope>NUCLEOTIDE SEQUENCE [LARGE SCALE GENOMIC DNA]</scope>
    <source>
        <strain evidence="1 2">XC_2019</strain>
        <tissue evidence="1">Muscle</tissue>
    </source>
</reference>
<organism evidence="1 2">
    <name type="scientific">Xenoophorus captivus</name>
    <dbReference type="NCBI Taxonomy" id="1517983"/>
    <lineage>
        <taxon>Eukaryota</taxon>
        <taxon>Metazoa</taxon>
        <taxon>Chordata</taxon>
        <taxon>Craniata</taxon>
        <taxon>Vertebrata</taxon>
        <taxon>Euteleostomi</taxon>
        <taxon>Actinopterygii</taxon>
        <taxon>Neopterygii</taxon>
        <taxon>Teleostei</taxon>
        <taxon>Neoteleostei</taxon>
        <taxon>Acanthomorphata</taxon>
        <taxon>Ovalentaria</taxon>
        <taxon>Atherinomorphae</taxon>
        <taxon>Cyprinodontiformes</taxon>
        <taxon>Goodeidae</taxon>
        <taxon>Xenoophorus</taxon>
    </lineage>
</organism>
<keyword evidence="2" id="KW-1185">Reference proteome</keyword>
<evidence type="ECO:0000313" key="2">
    <source>
        <dbReference type="Proteomes" id="UP001434883"/>
    </source>
</evidence>
<gene>
    <name evidence="1" type="ORF">XENOCAPTIV_006027</name>
</gene>
<protein>
    <submittedName>
        <fullName evidence="1">Uncharacterized protein</fullName>
    </submittedName>
</protein>
<sequence>NCDILMTFPGTVCSVRLCSDMSSYGKAPAAERTLHTEWPYCEELSRWACTRL</sequence>
<comment type="caution">
    <text evidence="1">The sequence shown here is derived from an EMBL/GenBank/DDBJ whole genome shotgun (WGS) entry which is preliminary data.</text>
</comment>
<proteinExistence type="predicted"/>
<feature type="non-terminal residue" evidence="1">
    <location>
        <position position="1"/>
    </location>
</feature>